<dbReference type="OrthoDB" id="9948370at2759"/>
<proteinExistence type="predicted"/>
<feature type="region of interest" description="Disordered" evidence="1">
    <location>
        <begin position="356"/>
        <end position="377"/>
    </location>
</feature>
<dbReference type="GO" id="GO:0016233">
    <property type="term" value="P:telomere capping"/>
    <property type="evidence" value="ECO:0007669"/>
    <property type="project" value="InterPro"/>
</dbReference>
<dbReference type="PANTHER" id="PTHR15512">
    <property type="entry name" value="TERF1-INTERACTING NUCLEAR FACTOR 2"/>
    <property type="match status" value="1"/>
</dbReference>
<dbReference type="CDD" id="cd11657">
    <property type="entry name" value="TIN2_N"/>
    <property type="match status" value="1"/>
</dbReference>
<evidence type="ECO:0000259" key="2">
    <source>
        <dbReference type="Pfam" id="PF14973"/>
    </source>
</evidence>
<dbReference type="AlphaFoldDB" id="A0A8T3D8W6"/>
<feature type="domain" description="TERF1-interacting nuclear factor 2 N-terminal" evidence="2">
    <location>
        <begin position="36"/>
        <end position="184"/>
    </location>
</feature>
<dbReference type="PANTHER" id="PTHR15512:SF2">
    <property type="match status" value="1"/>
</dbReference>
<reference evidence="3" key="1">
    <citation type="submission" date="2021-01" db="EMBL/GenBank/DDBJ databases">
        <authorList>
            <person name="Zahm M."/>
            <person name="Roques C."/>
            <person name="Cabau C."/>
            <person name="Klopp C."/>
            <person name="Donnadieu C."/>
            <person name="Jouanno E."/>
            <person name="Lampietro C."/>
            <person name="Louis A."/>
            <person name="Herpin A."/>
            <person name="Echchiki A."/>
            <person name="Berthelot C."/>
            <person name="Parey E."/>
            <person name="Roest-Crollius H."/>
            <person name="Braasch I."/>
            <person name="Postlethwait J."/>
            <person name="Bobe J."/>
            <person name="Montfort J."/>
            <person name="Bouchez O."/>
            <person name="Begum T."/>
            <person name="Mejri S."/>
            <person name="Adams A."/>
            <person name="Chen W.-J."/>
            <person name="Guiguen Y."/>
        </authorList>
    </citation>
    <scope>NUCLEOTIDE SEQUENCE</scope>
    <source>
        <tissue evidence="3">Blood</tissue>
    </source>
</reference>
<dbReference type="InterPro" id="IPR039098">
    <property type="entry name" value="TINF2"/>
</dbReference>
<feature type="region of interest" description="Disordered" evidence="1">
    <location>
        <begin position="319"/>
        <end position="341"/>
    </location>
</feature>
<keyword evidence="4" id="KW-1185">Reference proteome</keyword>
<dbReference type="Pfam" id="PF14973">
    <property type="entry name" value="TINF2_N"/>
    <property type="match status" value="1"/>
</dbReference>
<feature type="region of interest" description="Disordered" evidence="1">
    <location>
        <begin position="263"/>
        <end position="307"/>
    </location>
</feature>
<feature type="compositionally biased region" description="Basic and acidic residues" evidence="1">
    <location>
        <begin position="467"/>
        <end position="481"/>
    </location>
</feature>
<dbReference type="GO" id="GO:0042162">
    <property type="term" value="F:telomeric DNA binding"/>
    <property type="evidence" value="ECO:0007669"/>
    <property type="project" value="TreeGrafter"/>
</dbReference>
<dbReference type="EMBL" id="JAERUA010000013">
    <property type="protein sequence ID" value="KAI1891208.1"/>
    <property type="molecule type" value="Genomic_DNA"/>
</dbReference>
<feature type="compositionally biased region" description="Basic residues" evidence="1">
    <location>
        <begin position="399"/>
        <end position="408"/>
    </location>
</feature>
<feature type="compositionally biased region" description="Polar residues" evidence="1">
    <location>
        <begin position="437"/>
        <end position="462"/>
    </location>
</feature>
<sequence length="493" mass="55122">METQTFSGTDNNDPSLPLSSLRLLVPPLRLVSAAMWQVVQKQEIMHYGKLEELVSLVTETVPELLSYRKRTQLILALRAKLILELCRSEHTADPHTIQLHLDRIRSPSVSPVHTGASDVETEESEANFLELVQTLLEDPAEREHFFQEVFPVQFGPKYDTALQVLVWEFLSRLEQLLPVPDLQQMSSWLGAAPCVLEECVQSVSNPQHLKTLLHHHRGLGNLDTNTTPSSEDDGILSSLFLPPFRKVGLVTEMSDCQNQLQPESLLGSLGEDRKSGTGRSSKDFTRDERRSGQNRSESMESNAGYMMSKEEKDILSNIKQEEGGTVRHSQEMKMEDGERVEESERFWSLNEKQRDVQMGVEPPYQTPQTDRGLKSEAKSDCVKQEGEGLTPCVISCFTKKPKARSQKRKIPDSVESPRTQLPGSSEKGVSAEPSHGSPVTSPTKGNPGQASEGSSQGFTCSQCPFVHMEEEKLHQHIEKIPSRAFSSAPFPHD</sequence>
<feature type="region of interest" description="Disordered" evidence="1">
    <location>
        <begin position="399"/>
        <end position="493"/>
    </location>
</feature>
<comment type="caution">
    <text evidence="3">The sequence shown here is derived from an EMBL/GenBank/DDBJ whole genome shotgun (WGS) entry which is preliminary data.</text>
</comment>
<protein>
    <recommendedName>
        <fullName evidence="2">TERF1-interacting nuclear factor 2 N-terminal domain-containing protein</fullName>
    </recommendedName>
</protein>
<dbReference type="Proteomes" id="UP000829720">
    <property type="component" value="Unassembled WGS sequence"/>
</dbReference>
<feature type="compositionally biased region" description="Basic and acidic residues" evidence="1">
    <location>
        <begin position="270"/>
        <end position="291"/>
    </location>
</feature>
<dbReference type="GO" id="GO:0070187">
    <property type="term" value="C:shelterin complex"/>
    <property type="evidence" value="ECO:0007669"/>
    <property type="project" value="InterPro"/>
</dbReference>
<evidence type="ECO:0000256" key="1">
    <source>
        <dbReference type="SAM" id="MobiDB-lite"/>
    </source>
</evidence>
<gene>
    <name evidence="3" type="ORF">AGOR_G00141420</name>
</gene>
<evidence type="ECO:0000313" key="4">
    <source>
        <dbReference type="Proteomes" id="UP000829720"/>
    </source>
</evidence>
<organism evidence="3 4">
    <name type="scientific">Albula goreensis</name>
    <dbReference type="NCBI Taxonomy" id="1534307"/>
    <lineage>
        <taxon>Eukaryota</taxon>
        <taxon>Metazoa</taxon>
        <taxon>Chordata</taxon>
        <taxon>Craniata</taxon>
        <taxon>Vertebrata</taxon>
        <taxon>Euteleostomi</taxon>
        <taxon>Actinopterygii</taxon>
        <taxon>Neopterygii</taxon>
        <taxon>Teleostei</taxon>
        <taxon>Albuliformes</taxon>
        <taxon>Albulidae</taxon>
        <taxon>Albula</taxon>
    </lineage>
</organism>
<evidence type="ECO:0000313" key="3">
    <source>
        <dbReference type="EMBL" id="KAI1891208.1"/>
    </source>
</evidence>
<dbReference type="GO" id="GO:1904356">
    <property type="term" value="P:regulation of telomere maintenance via telomere lengthening"/>
    <property type="evidence" value="ECO:0007669"/>
    <property type="project" value="TreeGrafter"/>
</dbReference>
<name>A0A8T3D8W6_9TELE</name>
<dbReference type="InterPro" id="IPR029400">
    <property type="entry name" value="TINF2_N"/>
</dbReference>
<accession>A0A8T3D8W6</accession>